<evidence type="ECO:0000256" key="1">
    <source>
        <dbReference type="ARBA" id="ARBA00004711"/>
    </source>
</evidence>
<dbReference type="KEGG" id="rfr:Rfer_4097"/>
<evidence type="ECO:0000256" key="9">
    <source>
        <dbReference type="PROSITE-ProRule" id="PRU00520"/>
    </source>
</evidence>
<dbReference type="HOGENOM" id="CLU_009164_0_0_4"/>
<feature type="active site" evidence="9">
    <location>
        <position position="42"/>
    </location>
</feature>
<keyword evidence="5" id="KW-0863">Zinc-finger</keyword>
<evidence type="ECO:0000256" key="2">
    <source>
        <dbReference type="ARBA" id="ARBA00008097"/>
    </source>
</evidence>
<dbReference type="GO" id="GO:0016743">
    <property type="term" value="F:carboxyl- or carbamoyltransferase activity"/>
    <property type="evidence" value="ECO:0007669"/>
    <property type="project" value="UniProtKB-UniRule"/>
</dbReference>
<feature type="domain" description="YrdC-like" evidence="11">
    <location>
        <begin position="203"/>
        <end position="403"/>
    </location>
</feature>
<dbReference type="PANTHER" id="PTHR42959:SF1">
    <property type="entry name" value="CARBAMOYLTRANSFERASE HYPF"/>
    <property type="match status" value="1"/>
</dbReference>
<dbReference type="Gene3D" id="3.30.420.40">
    <property type="match status" value="1"/>
</dbReference>
<dbReference type="InterPro" id="IPR055128">
    <property type="entry name" value="HypF_C_2"/>
</dbReference>
<dbReference type="eggNOG" id="COG0068">
    <property type="taxonomic scope" value="Bacteria"/>
</dbReference>
<dbReference type="InterPro" id="IPR036046">
    <property type="entry name" value="Acylphosphatase-like_dom_sf"/>
</dbReference>
<dbReference type="InterPro" id="IPR001792">
    <property type="entry name" value="Acylphosphatase-like_dom"/>
</dbReference>
<dbReference type="EC" id="6.2.-.-" evidence="8"/>
<dbReference type="InterPro" id="IPR006070">
    <property type="entry name" value="Sua5-like_dom"/>
</dbReference>
<evidence type="ECO:0000313" key="12">
    <source>
        <dbReference type="EMBL" id="ABD71795.1"/>
    </source>
</evidence>
<accession>Q21R08</accession>
<evidence type="ECO:0000256" key="4">
    <source>
        <dbReference type="ARBA" id="ARBA00022723"/>
    </source>
</evidence>
<feature type="active site" evidence="9">
    <location>
        <position position="24"/>
    </location>
</feature>
<evidence type="ECO:0000256" key="8">
    <source>
        <dbReference type="PIRNR" id="PIRNR006256"/>
    </source>
</evidence>
<dbReference type="InterPro" id="IPR004421">
    <property type="entry name" value="Carbamoyltransferase_HypF"/>
</dbReference>
<dbReference type="GO" id="GO:0051604">
    <property type="term" value="P:protein maturation"/>
    <property type="evidence" value="ECO:0007669"/>
    <property type="project" value="TreeGrafter"/>
</dbReference>
<dbReference type="PROSITE" id="PS00150">
    <property type="entry name" value="ACYLPHOSPHATASE_1"/>
    <property type="match status" value="1"/>
</dbReference>
<dbReference type="OrthoDB" id="9808093at2"/>
<keyword evidence="9" id="KW-0378">Hydrolase</keyword>
<dbReference type="SUPFAM" id="SSF54975">
    <property type="entry name" value="Acylphosphatase/BLUF domain-like"/>
    <property type="match status" value="1"/>
</dbReference>
<dbReference type="InterPro" id="IPR011125">
    <property type="entry name" value="Znf_HypF"/>
</dbReference>
<comment type="catalytic activity">
    <reaction evidence="7 8">
        <text>C-terminal L-cysteinyl-[HypE protein] + carbamoyl phosphate + ATP + H2O = C-terminal S-carboxamide-L-cysteinyl-[HypE protein] + AMP + phosphate + diphosphate + H(+)</text>
        <dbReference type="Rhea" id="RHEA:55636"/>
        <dbReference type="Rhea" id="RHEA-COMP:14247"/>
        <dbReference type="Rhea" id="RHEA-COMP:14392"/>
        <dbReference type="ChEBI" id="CHEBI:15377"/>
        <dbReference type="ChEBI" id="CHEBI:15378"/>
        <dbReference type="ChEBI" id="CHEBI:30616"/>
        <dbReference type="ChEBI" id="CHEBI:33019"/>
        <dbReference type="ChEBI" id="CHEBI:43474"/>
        <dbReference type="ChEBI" id="CHEBI:58228"/>
        <dbReference type="ChEBI" id="CHEBI:76913"/>
        <dbReference type="ChEBI" id="CHEBI:139126"/>
        <dbReference type="ChEBI" id="CHEBI:456215"/>
    </reaction>
</comment>
<dbReference type="Pfam" id="PF22521">
    <property type="entry name" value="HypF_C_2"/>
    <property type="match status" value="1"/>
</dbReference>
<dbReference type="Gene3D" id="3.30.110.120">
    <property type="match status" value="1"/>
</dbReference>
<dbReference type="GO" id="GO:0008270">
    <property type="term" value="F:zinc ion binding"/>
    <property type="evidence" value="ECO:0007669"/>
    <property type="project" value="UniProtKB-KW"/>
</dbReference>
<dbReference type="Gene3D" id="3.90.870.50">
    <property type="match status" value="1"/>
</dbReference>
<dbReference type="STRING" id="338969.Rfer_4097"/>
<dbReference type="Proteomes" id="UP000008332">
    <property type="component" value="Chromosome"/>
</dbReference>
<evidence type="ECO:0000256" key="7">
    <source>
        <dbReference type="ARBA" id="ARBA00048220"/>
    </source>
</evidence>
<dbReference type="EMBL" id="CP000267">
    <property type="protein sequence ID" value="ABD71795.1"/>
    <property type="molecule type" value="Genomic_DNA"/>
</dbReference>
<proteinExistence type="inferred from homology"/>
<dbReference type="InterPro" id="IPR017968">
    <property type="entry name" value="Acylphosphatase_CS"/>
</dbReference>
<keyword evidence="3" id="KW-0436">Ligase</keyword>
<dbReference type="Pfam" id="PF07503">
    <property type="entry name" value="zf-HYPF"/>
    <property type="match status" value="2"/>
</dbReference>
<keyword evidence="13" id="KW-1185">Reference proteome</keyword>
<comment type="catalytic activity">
    <reaction evidence="9">
        <text>an acyl phosphate + H2O = a carboxylate + phosphate + H(+)</text>
        <dbReference type="Rhea" id="RHEA:14965"/>
        <dbReference type="ChEBI" id="CHEBI:15377"/>
        <dbReference type="ChEBI" id="CHEBI:15378"/>
        <dbReference type="ChEBI" id="CHEBI:29067"/>
        <dbReference type="ChEBI" id="CHEBI:43474"/>
        <dbReference type="ChEBI" id="CHEBI:59918"/>
        <dbReference type="EC" id="3.6.1.7"/>
    </reaction>
</comment>
<dbReference type="RefSeq" id="WP_011466357.1">
    <property type="nucleotide sequence ID" value="NC_007908.1"/>
</dbReference>
<dbReference type="InterPro" id="IPR051060">
    <property type="entry name" value="Carbamoyltrans_HypF-like"/>
</dbReference>
<dbReference type="SUPFAM" id="SSF55821">
    <property type="entry name" value="YrdC/RibB"/>
    <property type="match status" value="1"/>
</dbReference>
<dbReference type="PIRSF" id="PIRSF006256">
    <property type="entry name" value="CMPcnvr_hdrg_mat"/>
    <property type="match status" value="1"/>
</dbReference>
<evidence type="ECO:0000259" key="11">
    <source>
        <dbReference type="PROSITE" id="PS51163"/>
    </source>
</evidence>
<keyword evidence="4" id="KW-0479">Metal-binding</keyword>
<sequence>MTTALPLVARHIRVSGIVQGVGFRPFVWRLAQELKLTGWVRNDAQGVEMAAQGAEPQVAELLQRLRTDAPPLARVDAVQAREALVEDWAGFSIIDSIQGRAVTAIGPDVAVCADCLNELFDPTNRRWRHAFITCTHCGPRFTVTRALPYDRPQTSMAAFPLCPACGAEYRAAADRRFHAETTCCPQCGPTLALLDAQHQTIQGDPIERTLHLLQNGKIVAIKGLGGFHLACDARNPEAVARLRFTKNREEKPFAVMLANVASLAPYAQVSDAERALLESRERPIVLLRARPGGDAALCGVAPGLLWLGVMLPTTPIHFLLLHEAAGRPAGSAWTNKPQAMVLVMTSANPGGEPIVRDMAEARTRLVGIADAYLDHDRDIVARCDDSVVRPLGPGAQFIRRSRGYAPVAIRLPHAGPSGLSRPCVLAFGAHLKNTVCVTRGDEAFLSPHIGDLDNAASCDFLNETVQRLCDLIDVKPAVVAHDLHPDDYSTRAALEFADRHGLPTLAVQHHHAHIAAVCAEHGWQGPVLGLALDGVGLGTDGSAWGGELLKVDGAHFERLGHLSPLAMPGGDRCAREPWRMAASVLHELGRNADIVERFQEPGADTVAAMLQRQFNSPRTSSMGRVFDAAAGLLGLCSYMKYEAQAPVLLEQCATLFIDNQGWPAAMAEGWTLSDRGQLNLLPVLASLLGASDVNQAAARFHATLVAALTDWVLQASAATGLRTLAWGGGCFLNTLLSSGLRQNLEQGGITVLAPVHTSPGDGSIALGQAWIALNSLETKDVSCTTGQSD</sequence>
<dbReference type="PROSITE" id="PS51160">
    <property type="entry name" value="ACYLPHOSPHATASE_3"/>
    <property type="match status" value="1"/>
</dbReference>
<comment type="similarity">
    <text evidence="2 8">Belongs to the carbamoyltransferase HypF family.</text>
</comment>
<evidence type="ECO:0000256" key="6">
    <source>
        <dbReference type="ARBA" id="ARBA00022833"/>
    </source>
</evidence>
<dbReference type="Pfam" id="PF00708">
    <property type="entry name" value="Acylphosphatase"/>
    <property type="match status" value="1"/>
</dbReference>
<gene>
    <name evidence="12" type="ordered locus">Rfer_4097</name>
</gene>
<evidence type="ECO:0000313" key="13">
    <source>
        <dbReference type="Proteomes" id="UP000008332"/>
    </source>
</evidence>
<keyword evidence="6" id="KW-0862">Zinc</keyword>
<feature type="domain" description="Acylphosphatase-like" evidence="10">
    <location>
        <begin position="9"/>
        <end position="95"/>
    </location>
</feature>
<dbReference type="Pfam" id="PF17788">
    <property type="entry name" value="HypF_C"/>
    <property type="match status" value="1"/>
</dbReference>
<comment type="pathway">
    <text evidence="1 8">Protein modification; [NiFe] hydrogenase maturation.</text>
</comment>
<dbReference type="PANTHER" id="PTHR42959">
    <property type="entry name" value="CARBAMOYLTRANSFERASE"/>
    <property type="match status" value="1"/>
</dbReference>
<evidence type="ECO:0000259" key="10">
    <source>
        <dbReference type="PROSITE" id="PS51160"/>
    </source>
</evidence>
<organism evidence="12 13">
    <name type="scientific">Albidiferax ferrireducens (strain ATCC BAA-621 / DSM 15236 / T118)</name>
    <name type="common">Rhodoferax ferrireducens</name>
    <dbReference type="NCBI Taxonomy" id="338969"/>
    <lineage>
        <taxon>Bacteria</taxon>
        <taxon>Pseudomonadati</taxon>
        <taxon>Pseudomonadota</taxon>
        <taxon>Betaproteobacteria</taxon>
        <taxon>Burkholderiales</taxon>
        <taxon>Comamonadaceae</taxon>
        <taxon>Rhodoferax</taxon>
    </lineage>
</organism>
<dbReference type="GO" id="GO:0016874">
    <property type="term" value="F:ligase activity"/>
    <property type="evidence" value="ECO:0007669"/>
    <property type="project" value="UniProtKB-UniRule"/>
</dbReference>
<dbReference type="GO" id="GO:0003998">
    <property type="term" value="F:acylphosphatase activity"/>
    <property type="evidence" value="ECO:0007669"/>
    <property type="project" value="UniProtKB-EC"/>
</dbReference>
<dbReference type="AlphaFoldDB" id="Q21R08"/>
<evidence type="ECO:0000256" key="5">
    <source>
        <dbReference type="ARBA" id="ARBA00022771"/>
    </source>
</evidence>
<dbReference type="Gene3D" id="3.30.420.360">
    <property type="match status" value="1"/>
</dbReference>
<name>Q21R08_ALBFT</name>
<dbReference type="PROSITE" id="PS51163">
    <property type="entry name" value="YRDC"/>
    <property type="match status" value="1"/>
</dbReference>
<dbReference type="NCBIfam" id="TIGR00143">
    <property type="entry name" value="hypF"/>
    <property type="match status" value="1"/>
</dbReference>
<dbReference type="InterPro" id="IPR017945">
    <property type="entry name" value="DHBP_synth_RibB-like_a/b_dom"/>
</dbReference>
<evidence type="ECO:0000256" key="3">
    <source>
        <dbReference type="ARBA" id="ARBA00022598"/>
    </source>
</evidence>
<dbReference type="Pfam" id="PF01300">
    <property type="entry name" value="Sua5_yciO_yrdC"/>
    <property type="match status" value="1"/>
</dbReference>
<dbReference type="UniPathway" id="UPA00335"/>
<protein>
    <recommendedName>
        <fullName evidence="8">Carbamoyltransferase HypF</fullName>
        <ecNumber evidence="8">6.2.-.-</ecNumber>
    </recommendedName>
</protein>
<dbReference type="InterPro" id="IPR041440">
    <property type="entry name" value="HypF_C"/>
</dbReference>
<reference evidence="13" key="1">
    <citation type="submission" date="2006-02" db="EMBL/GenBank/DDBJ databases">
        <title>Complete sequence of chromosome of Rhodoferax ferrireducens DSM 15236.</title>
        <authorList>
            <person name="Copeland A."/>
            <person name="Lucas S."/>
            <person name="Lapidus A."/>
            <person name="Barry K."/>
            <person name="Detter J.C."/>
            <person name="Glavina del Rio T."/>
            <person name="Hammon N."/>
            <person name="Israni S."/>
            <person name="Pitluck S."/>
            <person name="Brettin T."/>
            <person name="Bruce D."/>
            <person name="Han C."/>
            <person name="Tapia R."/>
            <person name="Gilna P."/>
            <person name="Kiss H."/>
            <person name="Schmutz J."/>
            <person name="Larimer F."/>
            <person name="Land M."/>
            <person name="Kyrpides N."/>
            <person name="Ivanova N."/>
            <person name="Richardson P."/>
        </authorList>
    </citation>
    <scope>NUCLEOTIDE SEQUENCE [LARGE SCALE GENOMIC DNA]</scope>
    <source>
        <strain evidence="13">ATCC BAA-621 / DSM 15236 / T118</strain>
    </source>
</reference>
<comment type="function">
    <text evidence="8">Involved in the maturation of [NiFe] hydrogenases. Along with HypE, it catalyzes the synthesis of the CN ligands of the active site iron of [NiFe]-hydrogenases. HypF functions as a carbamoyl transferase using carbamoylphosphate as a substrate and transferring the carboxamido moiety in an ATP-dependent reaction to the thiolate of the C-terminal cysteine of HypE yielding a protein-S-carboxamide.</text>
</comment>
<dbReference type="GO" id="GO:0003725">
    <property type="term" value="F:double-stranded RNA binding"/>
    <property type="evidence" value="ECO:0007669"/>
    <property type="project" value="InterPro"/>
</dbReference>